<dbReference type="AlphaFoldDB" id="A8NEL0"/>
<evidence type="ECO:0008006" key="9">
    <source>
        <dbReference type="Google" id="ProtNLM"/>
    </source>
</evidence>
<evidence type="ECO:0000256" key="6">
    <source>
        <dbReference type="SAM" id="Phobius"/>
    </source>
</evidence>
<reference evidence="7 8" key="1">
    <citation type="journal article" date="2010" name="Proc. Natl. Acad. Sci. U.S.A.">
        <title>Insights into evolution of multicellular fungi from the assembled chromosomes of the mushroom Coprinopsis cinerea (Coprinus cinereus).</title>
        <authorList>
            <person name="Stajich J.E."/>
            <person name="Wilke S.K."/>
            <person name="Ahren D."/>
            <person name="Au C.H."/>
            <person name="Birren B.W."/>
            <person name="Borodovsky M."/>
            <person name="Burns C."/>
            <person name="Canback B."/>
            <person name="Casselton L.A."/>
            <person name="Cheng C.K."/>
            <person name="Deng J."/>
            <person name="Dietrich F.S."/>
            <person name="Fargo D.C."/>
            <person name="Farman M.L."/>
            <person name="Gathman A.C."/>
            <person name="Goldberg J."/>
            <person name="Guigo R."/>
            <person name="Hoegger P.J."/>
            <person name="Hooker J.B."/>
            <person name="Huggins A."/>
            <person name="James T.Y."/>
            <person name="Kamada T."/>
            <person name="Kilaru S."/>
            <person name="Kodira C."/>
            <person name="Kues U."/>
            <person name="Kupfer D."/>
            <person name="Kwan H.S."/>
            <person name="Lomsadze A."/>
            <person name="Li W."/>
            <person name="Lilly W.W."/>
            <person name="Ma L.J."/>
            <person name="Mackey A.J."/>
            <person name="Manning G."/>
            <person name="Martin F."/>
            <person name="Muraguchi H."/>
            <person name="Natvig D.O."/>
            <person name="Palmerini H."/>
            <person name="Ramesh M.A."/>
            <person name="Rehmeyer C.J."/>
            <person name="Roe B.A."/>
            <person name="Shenoy N."/>
            <person name="Stanke M."/>
            <person name="Ter-Hovhannisyan V."/>
            <person name="Tunlid A."/>
            <person name="Velagapudi R."/>
            <person name="Vision T.J."/>
            <person name="Zeng Q."/>
            <person name="Zolan M.E."/>
            <person name="Pukkila P.J."/>
        </authorList>
    </citation>
    <scope>NUCLEOTIDE SEQUENCE [LARGE SCALE GENOMIC DNA]</scope>
    <source>
        <strain evidence="8">Okayama-7 / 130 / ATCC MYA-4618 / FGSC 9003</strain>
    </source>
</reference>
<feature type="region of interest" description="Disordered" evidence="5">
    <location>
        <begin position="68"/>
        <end position="145"/>
    </location>
</feature>
<feature type="transmembrane region" description="Helical" evidence="6">
    <location>
        <begin position="256"/>
        <end position="281"/>
    </location>
</feature>
<organism evidence="7 8">
    <name type="scientific">Coprinopsis cinerea (strain Okayama-7 / 130 / ATCC MYA-4618 / FGSC 9003)</name>
    <name type="common">Inky cap fungus</name>
    <name type="synonym">Hormographiella aspergillata</name>
    <dbReference type="NCBI Taxonomy" id="240176"/>
    <lineage>
        <taxon>Eukaryota</taxon>
        <taxon>Fungi</taxon>
        <taxon>Dikarya</taxon>
        <taxon>Basidiomycota</taxon>
        <taxon>Agaricomycotina</taxon>
        <taxon>Agaricomycetes</taxon>
        <taxon>Agaricomycetidae</taxon>
        <taxon>Agaricales</taxon>
        <taxon>Agaricineae</taxon>
        <taxon>Psathyrellaceae</taxon>
        <taxon>Coprinopsis</taxon>
    </lineage>
</organism>
<gene>
    <name evidence="7" type="ORF">CC1G_01123</name>
</gene>
<dbReference type="InParanoid" id="A8NEL0"/>
<keyword evidence="8" id="KW-1185">Reference proteome</keyword>
<dbReference type="RefSeq" id="XP_001833061.2">
    <property type="nucleotide sequence ID" value="XM_001833009.2"/>
</dbReference>
<dbReference type="InterPro" id="IPR051694">
    <property type="entry name" value="Immunoregulatory_rcpt-like"/>
</dbReference>
<dbReference type="GO" id="GO:0016020">
    <property type="term" value="C:membrane"/>
    <property type="evidence" value="ECO:0007669"/>
    <property type="project" value="UniProtKB-SubCell"/>
</dbReference>
<dbReference type="Proteomes" id="UP000001861">
    <property type="component" value="Unassembled WGS sequence"/>
</dbReference>
<dbReference type="GO" id="GO:0071944">
    <property type="term" value="C:cell periphery"/>
    <property type="evidence" value="ECO:0007669"/>
    <property type="project" value="UniProtKB-ARBA"/>
</dbReference>
<feature type="region of interest" description="Disordered" evidence="5">
    <location>
        <begin position="170"/>
        <end position="250"/>
    </location>
</feature>
<evidence type="ECO:0000256" key="4">
    <source>
        <dbReference type="ARBA" id="ARBA00023136"/>
    </source>
</evidence>
<comment type="caution">
    <text evidence="7">The sequence shown here is derived from an EMBL/GenBank/DDBJ whole genome shotgun (WGS) entry which is preliminary data.</text>
</comment>
<dbReference type="EMBL" id="AACS02000002">
    <property type="protein sequence ID" value="EAU88750.2"/>
    <property type="molecule type" value="Genomic_DNA"/>
</dbReference>
<keyword evidence="2 6" id="KW-0812">Transmembrane</keyword>
<feature type="compositionally biased region" description="Low complexity" evidence="5">
    <location>
        <begin position="187"/>
        <end position="204"/>
    </location>
</feature>
<feature type="compositionally biased region" description="Basic and acidic residues" evidence="5">
    <location>
        <begin position="68"/>
        <end position="80"/>
    </location>
</feature>
<dbReference type="GeneID" id="6009552"/>
<dbReference type="PANTHER" id="PTHR15549">
    <property type="entry name" value="PAIRED IMMUNOGLOBULIN-LIKE TYPE 2 RECEPTOR"/>
    <property type="match status" value="1"/>
</dbReference>
<protein>
    <recommendedName>
        <fullName evidence="9">Mid2 domain-containing protein</fullName>
    </recommendedName>
</protein>
<dbReference type="PRINTS" id="PR01217">
    <property type="entry name" value="PRICHEXTENSN"/>
</dbReference>
<evidence type="ECO:0000313" key="8">
    <source>
        <dbReference type="Proteomes" id="UP000001861"/>
    </source>
</evidence>
<evidence type="ECO:0000256" key="1">
    <source>
        <dbReference type="ARBA" id="ARBA00004167"/>
    </source>
</evidence>
<sequence length="448" mass="48332">MASELQQPQCCKRRHRGWSVLMRACKDRRSIKSVSAAGSFQLPSWLFLRYNVSNNNILPAIRRVHLEQDNPPDDRFDPRRAQSGAQPPQPTQPPQPPRPPPQTERPSPPQQPTEPQQPAPPSTPPAGPTQQPTQPNNPAQPQQPDTETIISTIADSSITVIITRIVETTASRDASNPAETNESSIVSNSNPSTNTRTRTSTLSPEQQDPNSPHYVVPNPSDDPFGLNPTSKPGGNNGPPGGSGDDASGDSRKSNNLGAIIGGIIGGLFLLLLIAGLVYFFILRRRRNRTPPSTAYMAQYGQGDGESRVTSPYPFAQAQQPQPFIPPLMNNRNSIPQSVASGSDVRPESPTLPPRVSTDARLVDVKEYGDYESVDDHAYYTRQSFTRESIGASLSGFSGISNGRSSVAGSSLGYPYRASPSPTPMEAKVVTLRYASGSQVALSPTNQSP</sequence>
<dbReference type="VEuPathDB" id="FungiDB:CC1G_01123"/>
<feature type="compositionally biased region" description="Pro residues" evidence="5">
    <location>
        <begin position="87"/>
        <end position="127"/>
    </location>
</feature>
<proteinExistence type="predicted"/>
<feature type="compositionally biased region" description="Low complexity" evidence="5">
    <location>
        <begin position="128"/>
        <end position="145"/>
    </location>
</feature>
<keyword evidence="4 6" id="KW-0472">Membrane</keyword>
<accession>A8NEL0</accession>
<feature type="compositionally biased region" description="Polar residues" evidence="5">
    <location>
        <begin position="171"/>
        <end position="186"/>
    </location>
</feature>
<name>A8NEL0_COPC7</name>
<dbReference type="HOGENOM" id="CLU_611121_0_0_1"/>
<evidence type="ECO:0000256" key="3">
    <source>
        <dbReference type="ARBA" id="ARBA00022989"/>
    </source>
</evidence>
<evidence type="ECO:0000256" key="5">
    <source>
        <dbReference type="SAM" id="MobiDB-lite"/>
    </source>
</evidence>
<evidence type="ECO:0000313" key="7">
    <source>
        <dbReference type="EMBL" id="EAU88750.2"/>
    </source>
</evidence>
<keyword evidence="3 6" id="KW-1133">Transmembrane helix</keyword>
<dbReference type="Gene3D" id="1.20.5.510">
    <property type="entry name" value="Single helix bin"/>
    <property type="match status" value="1"/>
</dbReference>
<evidence type="ECO:0000256" key="2">
    <source>
        <dbReference type="ARBA" id="ARBA00022692"/>
    </source>
</evidence>
<comment type="subcellular location">
    <subcellularLocation>
        <location evidence="1">Membrane</location>
        <topology evidence="1">Single-pass membrane protein</topology>
    </subcellularLocation>
</comment>
<feature type="compositionally biased region" description="Gly residues" evidence="5">
    <location>
        <begin position="234"/>
        <end position="243"/>
    </location>
</feature>
<dbReference type="OMA" id="HYGQSSG"/>
<dbReference type="KEGG" id="cci:CC1G_01123"/>
<feature type="compositionally biased region" description="Polar residues" evidence="5">
    <location>
        <begin position="330"/>
        <end position="340"/>
    </location>
</feature>
<feature type="region of interest" description="Disordered" evidence="5">
    <location>
        <begin position="330"/>
        <end position="355"/>
    </location>
</feature>